<sequence length="138" mass="15071">MTAFEPSLELQKAIYDRLLASADLMALVSVDAVLDANGRPELMPCVNIGEGQTVYRRFNSTSHATLHVWVQESGLTASKQIVGAIVDALRVDAQIDGVLHLEHFTCHDLGVTQTRFMRDPHGSYSHGIVTLAGIMEPN</sequence>
<evidence type="ECO:0008006" key="3">
    <source>
        <dbReference type="Google" id="ProtNLM"/>
    </source>
</evidence>
<protein>
    <recommendedName>
        <fullName evidence="3">DUF3168 domain-containing protein</fullName>
    </recommendedName>
</protein>
<dbReference type="Gene3D" id="3.30.2000.30">
    <property type="match status" value="1"/>
</dbReference>
<dbReference type="InterPro" id="IPR021508">
    <property type="entry name" value="Gp17-like"/>
</dbReference>
<evidence type="ECO:0000313" key="2">
    <source>
        <dbReference type="Proteomes" id="UP000032515"/>
    </source>
</evidence>
<dbReference type="Pfam" id="PF11367">
    <property type="entry name" value="Tail_completion_gp17"/>
    <property type="match status" value="1"/>
</dbReference>
<organism evidence="1 2">
    <name type="scientific">Rhodopseudomonas palustris</name>
    <dbReference type="NCBI Taxonomy" id="1076"/>
    <lineage>
        <taxon>Bacteria</taxon>
        <taxon>Pseudomonadati</taxon>
        <taxon>Pseudomonadota</taxon>
        <taxon>Alphaproteobacteria</taxon>
        <taxon>Hyphomicrobiales</taxon>
        <taxon>Nitrobacteraceae</taxon>
        <taxon>Rhodopseudomonas</taxon>
    </lineage>
</organism>
<gene>
    <name evidence="1" type="ORF">OO17_11895</name>
</gene>
<accession>A0A0D7EQZ2</accession>
<dbReference type="EMBL" id="JXXE01000233">
    <property type="protein sequence ID" value="KIZ43101.1"/>
    <property type="molecule type" value="Genomic_DNA"/>
</dbReference>
<dbReference type="PATRIC" id="fig|1076.23.peg.2439"/>
<comment type="caution">
    <text evidence="1">The sequence shown here is derived from an EMBL/GenBank/DDBJ whole genome shotgun (WGS) entry which is preliminary data.</text>
</comment>
<name>A0A0D7EQZ2_RHOPL</name>
<dbReference type="Proteomes" id="UP000032515">
    <property type="component" value="Unassembled WGS sequence"/>
</dbReference>
<evidence type="ECO:0000313" key="1">
    <source>
        <dbReference type="EMBL" id="KIZ43101.1"/>
    </source>
</evidence>
<dbReference type="RefSeq" id="WP_044410578.1">
    <property type="nucleotide sequence ID" value="NZ_JXXE01000233.1"/>
</dbReference>
<reference evidence="1 2" key="1">
    <citation type="submission" date="2014-11" db="EMBL/GenBank/DDBJ databases">
        <title>Genomics and ecophysiology of heterotrophic nitrogen fixing bacteria isolated from estuarine surface water.</title>
        <authorList>
            <person name="Bentzon-Tilia M."/>
            <person name="Severin I."/>
            <person name="Hansen L.H."/>
            <person name="Riemann L."/>
        </authorList>
    </citation>
    <scope>NUCLEOTIDE SEQUENCE [LARGE SCALE GENOMIC DNA]</scope>
    <source>
        <strain evidence="1 2">BAL398</strain>
    </source>
</reference>
<dbReference type="InterPro" id="IPR053745">
    <property type="entry name" value="Viral_Tail_Comp_sf"/>
</dbReference>
<dbReference type="AlphaFoldDB" id="A0A0D7EQZ2"/>
<dbReference type="OrthoDB" id="7630456at2"/>
<proteinExistence type="predicted"/>